<reference evidence="8" key="1">
    <citation type="journal article" date="2019" name="Int. J. Syst. Evol. Microbiol.">
        <title>The Global Catalogue of Microorganisms (GCM) 10K type strain sequencing project: providing services to taxonomists for standard genome sequencing and annotation.</title>
        <authorList>
            <consortium name="The Broad Institute Genomics Platform"/>
            <consortium name="The Broad Institute Genome Sequencing Center for Infectious Disease"/>
            <person name="Wu L."/>
            <person name="Ma J."/>
        </authorList>
    </citation>
    <scope>NUCLEOTIDE SEQUENCE [LARGE SCALE GENOMIC DNA]</scope>
    <source>
        <strain evidence="8">JCM 11650</strain>
    </source>
</reference>
<proteinExistence type="inferred from homology"/>
<comment type="caution">
    <text evidence="7">The sequence shown here is derived from an EMBL/GenBank/DDBJ whole genome shotgun (WGS) entry which is preliminary data.</text>
</comment>
<dbReference type="InterPro" id="IPR044068">
    <property type="entry name" value="CB"/>
</dbReference>
<dbReference type="EMBL" id="JBHUFL010000002">
    <property type="protein sequence ID" value="MFD1835303.1"/>
    <property type="molecule type" value="Genomic_DNA"/>
</dbReference>
<gene>
    <name evidence="7" type="ORF">ACFSDA_09480</name>
</gene>
<dbReference type="RefSeq" id="WP_343904415.1">
    <property type="nucleotide sequence ID" value="NZ_BAAAIS010000002.1"/>
</dbReference>
<dbReference type="InterPro" id="IPR002104">
    <property type="entry name" value="Integrase_catalytic"/>
</dbReference>
<feature type="domain" description="Core-binding (CB)" evidence="6">
    <location>
        <begin position="56"/>
        <end position="134"/>
    </location>
</feature>
<dbReference type="PANTHER" id="PTHR30349">
    <property type="entry name" value="PHAGE INTEGRASE-RELATED"/>
    <property type="match status" value="1"/>
</dbReference>
<dbReference type="InterPro" id="IPR011010">
    <property type="entry name" value="DNA_brk_join_enz"/>
</dbReference>
<evidence type="ECO:0000313" key="8">
    <source>
        <dbReference type="Proteomes" id="UP001597280"/>
    </source>
</evidence>
<dbReference type="InterPro" id="IPR010998">
    <property type="entry name" value="Integrase_recombinase_N"/>
</dbReference>
<dbReference type="Pfam" id="PF00589">
    <property type="entry name" value="Phage_integrase"/>
    <property type="match status" value="1"/>
</dbReference>
<dbReference type="SUPFAM" id="SSF56349">
    <property type="entry name" value="DNA breaking-rejoining enzymes"/>
    <property type="match status" value="1"/>
</dbReference>
<keyword evidence="8" id="KW-1185">Reference proteome</keyword>
<dbReference type="InterPro" id="IPR050090">
    <property type="entry name" value="Tyrosine_recombinase_XerCD"/>
</dbReference>
<evidence type="ECO:0000259" key="5">
    <source>
        <dbReference type="PROSITE" id="PS51898"/>
    </source>
</evidence>
<dbReference type="CDD" id="cd00397">
    <property type="entry name" value="DNA_BRE_C"/>
    <property type="match status" value="1"/>
</dbReference>
<organism evidence="7 8">
    <name type="scientific">Brachybacterium rhamnosum</name>
    <dbReference type="NCBI Taxonomy" id="173361"/>
    <lineage>
        <taxon>Bacteria</taxon>
        <taxon>Bacillati</taxon>
        <taxon>Actinomycetota</taxon>
        <taxon>Actinomycetes</taxon>
        <taxon>Micrococcales</taxon>
        <taxon>Dermabacteraceae</taxon>
        <taxon>Brachybacterium</taxon>
    </lineage>
</organism>
<keyword evidence="3" id="KW-0233">DNA recombination</keyword>
<comment type="similarity">
    <text evidence="1">Belongs to the 'phage' integrase family.</text>
</comment>
<sequence>MSVDKLPSGRFRARVKRGRHVVSTKTFDRKKDALAWEAAERVRLAGGFDPRLGKSTTVAAAVAEFLSDREGRVAASTVATDRRFLNALPVSVSRSPVGELTHAEVERYIHRLRVSAGTKRRALISLSAFFGWAVRRGFRTDNPAKGVKVAGEAPNHAATMATWDDVEMIAAQINDPGYRLYVRVMAYTGLRPGEMRALRVGDVSGGRLRVLRSHPEGHPEKDVKNHQARFVPVAAAVRGDLEQHMSERSPRERVFTAPGGGLIASRNLRRDVRWSVIAPELRLYDLRHVAVSEWVRAGVPLATVRTWAGHSSLSVTSRYTHVAGSEDVAALELVNGRAGVTRGSQATQGSQETVR</sequence>
<dbReference type="Gene3D" id="1.10.150.130">
    <property type="match status" value="1"/>
</dbReference>
<evidence type="ECO:0000313" key="7">
    <source>
        <dbReference type="EMBL" id="MFD1835303.1"/>
    </source>
</evidence>
<accession>A0ABW4PWV2</accession>
<dbReference type="InterPro" id="IPR013762">
    <property type="entry name" value="Integrase-like_cat_sf"/>
</dbReference>
<dbReference type="PANTHER" id="PTHR30349:SF64">
    <property type="entry name" value="PROPHAGE INTEGRASE INTD-RELATED"/>
    <property type="match status" value="1"/>
</dbReference>
<name>A0ABW4PWV2_9MICO</name>
<keyword evidence="2 4" id="KW-0238">DNA-binding</keyword>
<evidence type="ECO:0000256" key="3">
    <source>
        <dbReference type="ARBA" id="ARBA00023172"/>
    </source>
</evidence>
<dbReference type="Gene3D" id="1.10.443.10">
    <property type="entry name" value="Intergrase catalytic core"/>
    <property type="match status" value="1"/>
</dbReference>
<feature type="domain" description="Tyr recombinase" evidence="5">
    <location>
        <begin position="156"/>
        <end position="332"/>
    </location>
</feature>
<dbReference type="Proteomes" id="UP001597280">
    <property type="component" value="Unassembled WGS sequence"/>
</dbReference>
<protein>
    <submittedName>
        <fullName evidence="7">Tyrosine-type recombinase/integrase</fullName>
    </submittedName>
</protein>
<evidence type="ECO:0000256" key="1">
    <source>
        <dbReference type="ARBA" id="ARBA00008857"/>
    </source>
</evidence>
<evidence type="ECO:0000256" key="2">
    <source>
        <dbReference type="ARBA" id="ARBA00023125"/>
    </source>
</evidence>
<dbReference type="PROSITE" id="PS51898">
    <property type="entry name" value="TYR_RECOMBINASE"/>
    <property type="match status" value="1"/>
</dbReference>
<evidence type="ECO:0000256" key="4">
    <source>
        <dbReference type="PROSITE-ProRule" id="PRU01248"/>
    </source>
</evidence>
<evidence type="ECO:0000259" key="6">
    <source>
        <dbReference type="PROSITE" id="PS51900"/>
    </source>
</evidence>
<dbReference type="PROSITE" id="PS51900">
    <property type="entry name" value="CB"/>
    <property type="match status" value="1"/>
</dbReference>